<dbReference type="InterPro" id="IPR014729">
    <property type="entry name" value="Rossmann-like_a/b/a_fold"/>
</dbReference>
<organism evidence="1 2">
    <name type="scientific">Adiantum capillus-veneris</name>
    <name type="common">Maidenhair fern</name>
    <dbReference type="NCBI Taxonomy" id="13818"/>
    <lineage>
        <taxon>Eukaryota</taxon>
        <taxon>Viridiplantae</taxon>
        <taxon>Streptophyta</taxon>
        <taxon>Embryophyta</taxon>
        <taxon>Tracheophyta</taxon>
        <taxon>Polypodiopsida</taxon>
        <taxon>Polypodiidae</taxon>
        <taxon>Polypodiales</taxon>
        <taxon>Pteridineae</taxon>
        <taxon>Pteridaceae</taxon>
        <taxon>Vittarioideae</taxon>
        <taxon>Adiantum</taxon>
    </lineage>
</organism>
<dbReference type="AlphaFoldDB" id="A0A9D4U7G2"/>
<dbReference type="Proteomes" id="UP000886520">
    <property type="component" value="Chromosome 21"/>
</dbReference>
<dbReference type="EMBL" id="JABFUD020000021">
    <property type="protein sequence ID" value="KAI5062916.1"/>
    <property type="molecule type" value="Genomic_DNA"/>
</dbReference>
<evidence type="ECO:0000313" key="1">
    <source>
        <dbReference type="EMBL" id="KAI5062916.1"/>
    </source>
</evidence>
<dbReference type="SUPFAM" id="SSF52402">
    <property type="entry name" value="Adenine nucleotide alpha hydrolases-like"/>
    <property type="match status" value="1"/>
</dbReference>
<accession>A0A9D4U7G2</accession>
<evidence type="ECO:0008006" key="3">
    <source>
        <dbReference type="Google" id="ProtNLM"/>
    </source>
</evidence>
<sequence>MSILTEIVEAAEEDEPLKDGAREALPPTAPLTMENGLWSSNVQIAVAVGKGGSSEQALRWVLDSRLVPPGGLLHLLHIQAPLRFIPSPMGNNLPLESVSEDVANRHKMQRFLATEQLLFQYKKMCDDRQVNSEVSYAEGEVVHKELVSQISSLCVAKLIIGTSSNSKITRALKKQSVGSLVSKNAPDFCTIIVVCKGKVQSTREARKAS</sequence>
<gene>
    <name evidence="1" type="ORF">GOP47_0021463</name>
</gene>
<evidence type="ECO:0000313" key="2">
    <source>
        <dbReference type="Proteomes" id="UP000886520"/>
    </source>
</evidence>
<comment type="caution">
    <text evidence="1">The sequence shown here is derived from an EMBL/GenBank/DDBJ whole genome shotgun (WGS) entry which is preliminary data.</text>
</comment>
<reference evidence="1" key="1">
    <citation type="submission" date="2021-01" db="EMBL/GenBank/DDBJ databases">
        <title>Adiantum capillus-veneris genome.</title>
        <authorList>
            <person name="Fang Y."/>
            <person name="Liao Q."/>
        </authorList>
    </citation>
    <scope>NUCLEOTIDE SEQUENCE</scope>
    <source>
        <strain evidence="1">H3</strain>
        <tissue evidence="1">Leaf</tissue>
    </source>
</reference>
<dbReference type="Gene3D" id="3.40.50.620">
    <property type="entry name" value="HUPs"/>
    <property type="match status" value="1"/>
</dbReference>
<protein>
    <recommendedName>
        <fullName evidence="3">UspA domain-containing protein</fullName>
    </recommendedName>
</protein>
<dbReference type="CDD" id="cd01989">
    <property type="entry name" value="USP_STK_Ubox_N"/>
    <property type="match status" value="1"/>
</dbReference>
<name>A0A9D4U7G2_ADICA</name>
<keyword evidence="2" id="KW-1185">Reference proteome</keyword>
<dbReference type="PANTHER" id="PTHR47382">
    <property type="entry name" value="U-BOX DOMAIN-CONTAINING PROTEIN 52-LIKE"/>
    <property type="match status" value="1"/>
</dbReference>
<dbReference type="PANTHER" id="PTHR47382:SF9">
    <property type="entry name" value="U-BOX KINASE FAMILY PROTEIN"/>
    <property type="match status" value="1"/>
</dbReference>
<proteinExistence type="predicted"/>
<dbReference type="OrthoDB" id="786795at2759"/>